<dbReference type="GO" id="GO:0005737">
    <property type="term" value="C:cytoplasm"/>
    <property type="evidence" value="ECO:0007669"/>
    <property type="project" value="UniProtKB-ARBA"/>
</dbReference>
<sequence length="102" mass="11485">MYAIVKIGGHQYKVSEDQTLFVNRLPEADGKVTFENVLLVKDGNGKVKIGQPTVEGAKVEASIVDHLKSDKVIVFKKKRRKGYRVKNGHRQPITQIKIEKIS</sequence>
<dbReference type="GO" id="GO:0006412">
    <property type="term" value="P:translation"/>
    <property type="evidence" value="ECO:0007669"/>
    <property type="project" value="UniProtKB-UniRule"/>
</dbReference>
<dbReference type="InterPro" id="IPR018258">
    <property type="entry name" value="Ribosomal_bL21_CS"/>
</dbReference>
<dbReference type="Pfam" id="PF00829">
    <property type="entry name" value="Ribosomal_L21p"/>
    <property type="match status" value="1"/>
</dbReference>
<dbReference type="HAMAP" id="MF_01363">
    <property type="entry name" value="Ribosomal_bL21"/>
    <property type="match status" value="1"/>
</dbReference>
<dbReference type="NCBIfam" id="TIGR00061">
    <property type="entry name" value="L21"/>
    <property type="match status" value="1"/>
</dbReference>
<evidence type="ECO:0000256" key="1">
    <source>
        <dbReference type="ARBA" id="ARBA00008563"/>
    </source>
</evidence>
<keyword evidence="4 6" id="KW-0689">Ribosomal protein</keyword>
<comment type="subunit">
    <text evidence="6">Part of the 50S ribosomal subunit. Contacts protein L20.</text>
</comment>
<dbReference type="GO" id="GO:0003735">
    <property type="term" value="F:structural constituent of ribosome"/>
    <property type="evidence" value="ECO:0007669"/>
    <property type="project" value="InterPro"/>
</dbReference>
<dbReference type="EMBL" id="PISP01000001">
    <property type="protein sequence ID" value="PKD44109.1"/>
    <property type="molecule type" value="Genomic_DNA"/>
</dbReference>
<keyword evidence="3 6" id="KW-0694">RNA-binding</keyword>
<reference evidence="8 9" key="1">
    <citation type="submission" date="2017-11" db="EMBL/GenBank/DDBJ databases">
        <title>Rhodohalobacter 15182 sp. nov., isolated from a salt lake.</title>
        <authorList>
            <person name="Han S."/>
        </authorList>
    </citation>
    <scope>NUCLEOTIDE SEQUENCE [LARGE SCALE GENOMIC DNA]</scope>
    <source>
        <strain evidence="8 9">15182</strain>
    </source>
</reference>
<evidence type="ECO:0000256" key="3">
    <source>
        <dbReference type="ARBA" id="ARBA00022884"/>
    </source>
</evidence>
<evidence type="ECO:0000313" key="9">
    <source>
        <dbReference type="Proteomes" id="UP000233398"/>
    </source>
</evidence>
<accession>A0A2N0VIV2</accession>
<evidence type="ECO:0000256" key="7">
    <source>
        <dbReference type="RuleBase" id="RU000562"/>
    </source>
</evidence>
<dbReference type="Proteomes" id="UP000233398">
    <property type="component" value="Unassembled WGS sequence"/>
</dbReference>
<evidence type="ECO:0000256" key="2">
    <source>
        <dbReference type="ARBA" id="ARBA00022730"/>
    </source>
</evidence>
<comment type="function">
    <text evidence="6 7">This protein binds to 23S rRNA in the presence of protein L20.</text>
</comment>
<keyword evidence="2 6" id="KW-0699">rRNA-binding</keyword>
<dbReference type="GO" id="GO:1990904">
    <property type="term" value="C:ribonucleoprotein complex"/>
    <property type="evidence" value="ECO:0007669"/>
    <property type="project" value="UniProtKB-KW"/>
</dbReference>
<organism evidence="8 9">
    <name type="scientific">Rhodohalobacter barkolensis</name>
    <dbReference type="NCBI Taxonomy" id="2053187"/>
    <lineage>
        <taxon>Bacteria</taxon>
        <taxon>Pseudomonadati</taxon>
        <taxon>Balneolota</taxon>
        <taxon>Balneolia</taxon>
        <taxon>Balneolales</taxon>
        <taxon>Balneolaceae</taxon>
        <taxon>Rhodohalobacter</taxon>
    </lineage>
</organism>
<proteinExistence type="inferred from homology"/>
<dbReference type="AlphaFoldDB" id="A0A2N0VIV2"/>
<evidence type="ECO:0000313" key="8">
    <source>
        <dbReference type="EMBL" id="PKD44109.1"/>
    </source>
</evidence>
<dbReference type="InterPro" id="IPR036164">
    <property type="entry name" value="bL21-like_sf"/>
</dbReference>
<protein>
    <recommendedName>
        <fullName evidence="6">Large ribosomal subunit protein bL21</fullName>
    </recommendedName>
</protein>
<dbReference type="PANTHER" id="PTHR21349:SF0">
    <property type="entry name" value="LARGE RIBOSOMAL SUBUNIT PROTEIN BL21M"/>
    <property type="match status" value="1"/>
</dbReference>
<comment type="similarity">
    <text evidence="1 6 7">Belongs to the bacterial ribosomal protein bL21 family.</text>
</comment>
<name>A0A2N0VIV2_9BACT</name>
<dbReference type="InterPro" id="IPR001787">
    <property type="entry name" value="Ribosomal_bL21"/>
</dbReference>
<dbReference type="GO" id="GO:0005840">
    <property type="term" value="C:ribosome"/>
    <property type="evidence" value="ECO:0007669"/>
    <property type="project" value="UniProtKB-KW"/>
</dbReference>
<dbReference type="PROSITE" id="PS01169">
    <property type="entry name" value="RIBOSOMAL_L21"/>
    <property type="match status" value="1"/>
</dbReference>
<evidence type="ECO:0000256" key="6">
    <source>
        <dbReference type="HAMAP-Rule" id="MF_01363"/>
    </source>
</evidence>
<keyword evidence="5 6" id="KW-0687">Ribonucleoprotein</keyword>
<dbReference type="RefSeq" id="WP_101071400.1">
    <property type="nucleotide sequence ID" value="NZ_PISP01000001.1"/>
</dbReference>
<dbReference type="GO" id="GO:0019843">
    <property type="term" value="F:rRNA binding"/>
    <property type="evidence" value="ECO:0007669"/>
    <property type="project" value="UniProtKB-UniRule"/>
</dbReference>
<dbReference type="OrthoDB" id="9813334at2"/>
<gene>
    <name evidence="6 8" type="primary">rplU</name>
    <name evidence="8" type="ORF">CWD77_01150</name>
</gene>
<evidence type="ECO:0000256" key="5">
    <source>
        <dbReference type="ARBA" id="ARBA00023274"/>
    </source>
</evidence>
<evidence type="ECO:0000256" key="4">
    <source>
        <dbReference type="ARBA" id="ARBA00022980"/>
    </source>
</evidence>
<dbReference type="SUPFAM" id="SSF141091">
    <property type="entry name" value="L21p-like"/>
    <property type="match status" value="1"/>
</dbReference>
<dbReference type="PANTHER" id="PTHR21349">
    <property type="entry name" value="50S RIBOSOMAL PROTEIN L21"/>
    <property type="match status" value="1"/>
</dbReference>
<comment type="caution">
    <text evidence="8">The sequence shown here is derived from an EMBL/GenBank/DDBJ whole genome shotgun (WGS) entry which is preliminary data.</text>
</comment>
<keyword evidence="9" id="KW-1185">Reference proteome</keyword>
<dbReference type="InterPro" id="IPR028909">
    <property type="entry name" value="bL21-like"/>
</dbReference>